<proteinExistence type="predicted"/>
<protein>
    <submittedName>
        <fullName evidence="1">Putative motility protein YjfB-like</fullName>
    </submittedName>
</protein>
<comment type="caution">
    <text evidence="1">The sequence shown here is derived from an EMBL/GenBank/DDBJ whole genome shotgun (WGS) entry which is preliminary data.</text>
</comment>
<gene>
    <name evidence="1" type="ORF">IP91_02712</name>
</gene>
<dbReference type="Proteomes" id="UP000318431">
    <property type="component" value="Unassembled WGS sequence"/>
</dbReference>
<evidence type="ECO:0000313" key="2">
    <source>
        <dbReference type="Proteomes" id="UP000318431"/>
    </source>
</evidence>
<dbReference type="EMBL" id="VLLB01000004">
    <property type="protein sequence ID" value="TWI65304.1"/>
    <property type="molecule type" value="Genomic_DNA"/>
</dbReference>
<keyword evidence="2" id="KW-1185">Reference proteome</keyword>
<dbReference type="Pfam" id="PF14070">
    <property type="entry name" value="YjfB_motility"/>
    <property type="match status" value="1"/>
</dbReference>
<sequence>MDAMSIARLSTTIAETGTRQEVSMAVLKKAMDAQATSAAALIQALPDIPAANLPAHLGNHVNTTA</sequence>
<dbReference type="RefSeq" id="WP_145649589.1">
    <property type="nucleotide sequence ID" value="NZ_VLLB01000004.1"/>
</dbReference>
<accession>A0A562R9Q9</accession>
<reference evidence="1 2" key="1">
    <citation type="journal article" date="2015" name="Stand. Genomic Sci.">
        <title>Genomic Encyclopedia of Bacterial and Archaeal Type Strains, Phase III: the genomes of soil and plant-associated and newly described type strains.</title>
        <authorList>
            <person name="Whitman W.B."/>
            <person name="Woyke T."/>
            <person name="Klenk H.P."/>
            <person name="Zhou Y."/>
            <person name="Lilburn T.G."/>
            <person name="Beck B.J."/>
            <person name="De Vos P."/>
            <person name="Vandamme P."/>
            <person name="Eisen J.A."/>
            <person name="Garrity G."/>
            <person name="Hugenholtz P."/>
            <person name="Kyrpides N.C."/>
        </authorList>
    </citation>
    <scope>NUCLEOTIDE SEQUENCE [LARGE SCALE GENOMIC DNA]</scope>
    <source>
        <strain evidence="1 2">CGMCC 1.10822</strain>
    </source>
</reference>
<evidence type="ECO:0000313" key="1">
    <source>
        <dbReference type="EMBL" id="TWI65304.1"/>
    </source>
</evidence>
<name>A0A562R9Q9_9BURK</name>
<dbReference type="AlphaFoldDB" id="A0A562R9Q9"/>
<organism evidence="1 2">
    <name type="scientific">Pseudoduganella lurida</name>
    <dbReference type="NCBI Taxonomy" id="1036180"/>
    <lineage>
        <taxon>Bacteria</taxon>
        <taxon>Pseudomonadati</taxon>
        <taxon>Pseudomonadota</taxon>
        <taxon>Betaproteobacteria</taxon>
        <taxon>Burkholderiales</taxon>
        <taxon>Oxalobacteraceae</taxon>
        <taxon>Telluria group</taxon>
        <taxon>Pseudoduganella</taxon>
    </lineage>
</organism>
<dbReference type="InterPro" id="IPR025906">
    <property type="entry name" value="YjfB_motility"/>
</dbReference>
<dbReference type="OrthoDB" id="8548265at2"/>